<dbReference type="Pfam" id="PF01734">
    <property type="entry name" value="Patatin"/>
    <property type="match status" value="1"/>
</dbReference>
<dbReference type="PANTHER" id="PTHR24138">
    <property type="entry name" value="INTRACELLLAR PHOSPHOLIPASE A FAMILY"/>
    <property type="match status" value="1"/>
</dbReference>
<comment type="caution">
    <text evidence="2">Lacks conserved residue(s) required for the propagation of feature annotation.</text>
</comment>
<keyword evidence="2" id="KW-0442">Lipid degradation</keyword>
<keyword evidence="1 2" id="KW-0443">Lipid metabolism</keyword>
<dbReference type="EMBL" id="JABFDN010000024">
    <property type="protein sequence ID" value="NPU69811.1"/>
    <property type="molecule type" value="Genomic_DNA"/>
</dbReference>
<dbReference type="PROSITE" id="PS51635">
    <property type="entry name" value="PNPLA"/>
    <property type="match status" value="1"/>
</dbReference>
<dbReference type="SUPFAM" id="SSF52151">
    <property type="entry name" value="FabD/lysophospholipase-like"/>
    <property type="match status" value="1"/>
</dbReference>
<organism evidence="4 5">
    <name type="scientific">Bradyrhizobium aeschynomenes</name>
    <dbReference type="NCBI Taxonomy" id="2734909"/>
    <lineage>
        <taxon>Bacteria</taxon>
        <taxon>Pseudomonadati</taxon>
        <taxon>Pseudomonadota</taxon>
        <taxon>Alphaproteobacteria</taxon>
        <taxon>Hyphomicrobiales</taxon>
        <taxon>Nitrobacteraceae</taxon>
        <taxon>Bradyrhizobium</taxon>
    </lineage>
</organism>
<feature type="short sequence motif" description="GXSXG" evidence="2">
    <location>
        <begin position="45"/>
        <end position="49"/>
    </location>
</feature>
<keyword evidence="2" id="KW-0378">Hydrolase</keyword>
<comment type="caution">
    <text evidence="4">The sequence shown here is derived from an EMBL/GenBank/DDBJ whole genome shotgun (WGS) entry which is preliminary data.</text>
</comment>
<dbReference type="Proteomes" id="UP000886476">
    <property type="component" value="Unassembled WGS sequence"/>
</dbReference>
<feature type="active site" description="Proton acceptor" evidence="2">
    <location>
        <position position="193"/>
    </location>
</feature>
<evidence type="ECO:0000256" key="1">
    <source>
        <dbReference type="ARBA" id="ARBA00023098"/>
    </source>
</evidence>
<dbReference type="Gene3D" id="3.40.1090.10">
    <property type="entry name" value="Cytosolic phospholipase A2 catalytic domain"/>
    <property type="match status" value="1"/>
</dbReference>
<keyword evidence="5" id="KW-1185">Reference proteome</keyword>
<feature type="active site" description="Nucleophile" evidence="2">
    <location>
        <position position="47"/>
    </location>
</feature>
<reference evidence="4" key="1">
    <citation type="submission" date="2020-05" db="EMBL/GenBank/DDBJ databases">
        <title>Nod-independent and nitrogen-fixing Bradyrhizobium aeschynomene sp. nov. isolated from nodules of Aeschynomene indica.</title>
        <authorList>
            <person name="Zhang Z."/>
        </authorList>
    </citation>
    <scope>NUCLEOTIDE SEQUENCE</scope>
    <source>
        <strain evidence="4">83012</strain>
    </source>
</reference>
<gene>
    <name evidence="4" type="ORF">HL667_32805</name>
</gene>
<feature type="short sequence motif" description="DGA/G" evidence="2">
    <location>
        <begin position="193"/>
        <end position="195"/>
    </location>
</feature>
<sequence>MTHQRILAMDGGISGYVTAEVLRRTADRIGRHGGHFLDSADIIAGTSAGGLNALFLAAHEDPDHGIEGALGFWEHILDTTFTFKPTRLVAGFVGAKAFDDRQRMIDFLVSYFGADTRLGDLKRRVVVPAFQLHHEHAGERQRQWRPRLFHNIPDILDYSPDERVVDVALRTSNIPVISPIFASIAGGDIGYLDGGLVANNPSMCAVSAVFEQRRAAGQPIDVESVSVLSVGCGRKPLSVKPEIVDGIADWGYGQWLLSPKEPMLLVRLAIRGGGAIIEYQCAQLLGTNFKRIDPYFNAAPHPFDVGQTRKVIEDALAHTDVEAAVDEICQWLHVQGWIGDVPPGPEGRDVITPALQPDTTLEPGT</sequence>
<dbReference type="RefSeq" id="WP_172115211.1">
    <property type="nucleotide sequence ID" value="NZ_JABFDN010000024.1"/>
</dbReference>
<dbReference type="InterPro" id="IPR047156">
    <property type="entry name" value="Teg/CotR/CapV-like"/>
</dbReference>
<feature type="domain" description="PNPLA" evidence="3">
    <location>
        <begin position="6"/>
        <end position="206"/>
    </location>
</feature>
<dbReference type="InterPro" id="IPR016035">
    <property type="entry name" value="Acyl_Trfase/lysoPLipase"/>
</dbReference>
<dbReference type="PANTHER" id="PTHR24138:SF10">
    <property type="entry name" value="PHOSPHOLIPASE A2"/>
    <property type="match status" value="1"/>
</dbReference>
<dbReference type="InterPro" id="IPR002641">
    <property type="entry name" value="PNPLA_dom"/>
</dbReference>
<evidence type="ECO:0000313" key="4">
    <source>
        <dbReference type="EMBL" id="NPU69811.1"/>
    </source>
</evidence>
<proteinExistence type="predicted"/>
<evidence type="ECO:0000256" key="2">
    <source>
        <dbReference type="PROSITE-ProRule" id="PRU01161"/>
    </source>
</evidence>
<name>A0ABX2CNP3_9BRAD</name>
<protein>
    <submittedName>
        <fullName evidence="4">Protein teg</fullName>
    </submittedName>
</protein>
<accession>A0ABX2CNP3</accession>
<evidence type="ECO:0000313" key="5">
    <source>
        <dbReference type="Proteomes" id="UP000886476"/>
    </source>
</evidence>
<evidence type="ECO:0000259" key="3">
    <source>
        <dbReference type="PROSITE" id="PS51635"/>
    </source>
</evidence>